<organism evidence="2 3">
    <name type="scientific">Pristionchus fissidentatus</name>
    <dbReference type="NCBI Taxonomy" id="1538716"/>
    <lineage>
        <taxon>Eukaryota</taxon>
        <taxon>Metazoa</taxon>
        <taxon>Ecdysozoa</taxon>
        <taxon>Nematoda</taxon>
        <taxon>Chromadorea</taxon>
        <taxon>Rhabditida</taxon>
        <taxon>Rhabditina</taxon>
        <taxon>Diplogasteromorpha</taxon>
        <taxon>Diplogasteroidea</taxon>
        <taxon>Neodiplogasteridae</taxon>
        <taxon>Pristionchus</taxon>
    </lineage>
</organism>
<proteinExistence type="predicted"/>
<gene>
    <name evidence="2" type="ORF">PFISCL1PPCAC_9039</name>
</gene>
<evidence type="ECO:0000313" key="3">
    <source>
        <dbReference type="Proteomes" id="UP001432322"/>
    </source>
</evidence>
<feature type="non-terminal residue" evidence="2">
    <location>
        <position position="129"/>
    </location>
</feature>
<keyword evidence="1" id="KW-0732">Signal</keyword>
<dbReference type="AlphaFoldDB" id="A0AAV5VI16"/>
<dbReference type="EMBL" id="BTSY01000003">
    <property type="protein sequence ID" value="GMT17742.1"/>
    <property type="molecule type" value="Genomic_DNA"/>
</dbReference>
<protein>
    <submittedName>
        <fullName evidence="2">Uncharacterized protein</fullName>
    </submittedName>
</protein>
<feature type="non-terminal residue" evidence="2">
    <location>
        <position position="1"/>
    </location>
</feature>
<comment type="caution">
    <text evidence="2">The sequence shown here is derived from an EMBL/GenBank/DDBJ whole genome shotgun (WGS) entry which is preliminary data.</text>
</comment>
<dbReference type="Proteomes" id="UP001432322">
    <property type="component" value="Unassembled WGS sequence"/>
</dbReference>
<reference evidence="2" key="1">
    <citation type="submission" date="2023-10" db="EMBL/GenBank/DDBJ databases">
        <title>Genome assembly of Pristionchus species.</title>
        <authorList>
            <person name="Yoshida K."/>
            <person name="Sommer R.J."/>
        </authorList>
    </citation>
    <scope>NUCLEOTIDE SEQUENCE</scope>
    <source>
        <strain evidence="2">RS5133</strain>
    </source>
</reference>
<name>A0AAV5VI16_9BILA</name>
<evidence type="ECO:0000313" key="2">
    <source>
        <dbReference type="EMBL" id="GMT17742.1"/>
    </source>
</evidence>
<sequence length="129" mass="14174">IADRRMKIGLTHFLCLFVVVIAEVTVPKVTPALCDGDMECFYPTDCKGQPSSTFTSVSFDHSVISTCKAIMKIRPYSESKWLIELESLDSNVKLIQLSQAVNLFSCADTGSTVNAKYKGSDKVLMSQSP</sequence>
<feature type="chain" id="PRO_5043327507" evidence="1">
    <location>
        <begin position="23"/>
        <end position="129"/>
    </location>
</feature>
<accession>A0AAV5VI16</accession>
<feature type="signal peptide" evidence="1">
    <location>
        <begin position="1"/>
        <end position="22"/>
    </location>
</feature>
<evidence type="ECO:0000256" key="1">
    <source>
        <dbReference type="SAM" id="SignalP"/>
    </source>
</evidence>
<keyword evidence="3" id="KW-1185">Reference proteome</keyword>